<feature type="domain" description="CRISPR type III-associated protein" evidence="2">
    <location>
        <begin position="7"/>
        <end position="155"/>
    </location>
</feature>
<dbReference type="KEGG" id="cts:Ctha_0941"/>
<reference evidence="3 4" key="1">
    <citation type="submission" date="2008-06" db="EMBL/GenBank/DDBJ databases">
        <title>Complete sequence of Chloroherpeton thalassium ATCC 35110.</title>
        <authorList>
            <consortium name="US DOE Joint Genome Institute"/>
            <person name="Lucas S."/>
            <person name="Copeland A."/>
            <person name="Lapidus A."/>
            <person name="Glavina del Rio T."/>
            <person name="Dalin E."/>
            <person name="Tice H."/>
            <person name="Bruce D."/>
            <person name="Goodwin L."/>
            <person name="Pitluck S."/>
            <person name="Schmutz J."/>
            <person name="Larimer F."/>
            <person name="Land M."/>
            <person name="Hauser L."/>
            <person name="Kyrpides N."/>
            <person name="Mikhailova N."/>
            <person name="Liu Z."/>
            <person name="Li T."/>
            <person name="Zhao F."/>
            <person name="Overmann J."/>
            <person name="Bryant D.A."/>
            <person name="Richardson P."/>
        </authorList>
    </citation>
    <scope>NUCLEOTIDE SEQUENCE [LARGE SCALE GENOMIC DNA]</scope>
    <source>
        <strain evidence="4">ATCC 35110 / GB-78</strain>
    </source>
</reference>
<dbReference type="STRING" id="517418.Ctha_0941"/>
<keyword evidence="1" id="KW-0051">Antiviral defense</keyword>
<dbReference type="NCBIfam" id="TIGR01894">
    <property type="entry name" value="cas_TM1795_cmr1"/>
    <property type="match status" value="1"/>
</dbReference>
<evidence type="ECO:0000313" key="4">
    <source>
        <dbReference type="Proteomes" id="UP000001208"/>
    </source>
</evidence>
<name>B3QXD2_CHLT3</name>
<accession>B3QXD2</accession>
<evidence type="ECO:0000256" key="1">
    <source>
        <dbReference type="ARBA" id="ARBA00023118"/>
    </source>
</evidence>
<dbReference type="OrthoDB" id="190500at2"/>
<proteinExistence type="predicted"/>
<dbReference type="InterPro" id="IPR007522">
    <property type="entry name" value="CRISPR-assoc_prot_TM1795"/>
</dbReference>
<gene>
    <name evidence="3" type="ordered locus">Ctha_0941</name>
</gene>
<organism evidence="3 4">
    <name type="scientific">Chloroherpeton thalassium (strain ATCC 35110 / GB-78)</name>
    <dbReference type="NCBI Taxonomy" id="517418"/>
    <lineage>
        <taxon>Bacteria</taxon>
        <taxon>Pseudomonadati</taxon>
        <taxon>Chlorobiota</taxon>
        <taxon>Chlorobiia</taxon>
        <taxon>Chlorobiales</taxon>
        <taxon>Chloroherpetonaceae</taxon>
        <taxon>Chloroherpeton</taxon>
    </lineage>
</organism>
<dbReference type="RefSeq" id="WP_012499490.1">
    <property type="nucleotide sequence ID" value="NC_011026.1"/>
</dbReference>
<dbReference type="HOGENOM" id="CLU_050338_0_0_10"/>
<sequence>MNSITFKCEIITPMFLAGADGATPEIRPQSIKGALRFWWRALNGHLPIEELRKKEAEIFGGGGDKAIRSSVIIKTSHPVHDGKFYPDMLPHKENPGHRNPQKAFNPQTPQSFVVKFSLSSIKHNFDLEKLKSLFILTCLLGGLGKRSRRGFGSFRITKIKKNDQIDFESFEMPTTLEDILPLIHKFNTDYEINKSNNNIQLVKPSSPDRKYEIEYPYIEEIKIGSKPYSSYSDLVTQIGKSSHDNQDKSNGYATPRFASPTYVSALKRDDQYFPIITSLHYAPPQSENDFPKL</sequence>
<dbReference type="InterPro" id="IPR005537">
    <property type="entry name" value="RAMP_III_fam"/>
</dbReference>
<dbReference type="AlphaFoldDB" id="B3QXD2"/>
<dbReference type="Pfam" id="PF03787">
    <property type="entry name" value="RAMPs"/>
    <property type="match status" value="1"/>
</dbReference>
<dbReference type="Proteomes" id="UP000001208">
    <property type="component" value="Chromosome"/>
</dbReference>
<protein>
    <submittedName>
        <fullName evidence="3">CRISPR-associated RAMP protein, Cmr1 family</fullName>
    </submittedName>
</protein>
<dbReference type="GO" id="GO:0051607">
    <property type="term" value="P:defense response to virus"/>
    <property type="evidence" value="ECO:0007669"/>
    <property type="project" value="UniProtKB-KW"/>
</dbReference>
<dbReference type="EMBL" id="CP001100">
    <property type="protein sequence ID" value="ACF13406.1"/>
    <property type="molecule type" value="Genomic_DNA"/>
</dbReference>
<keyword evidence="4" id="KW-1185">Reference proteome</keyword>
<evidence type="ECO:0000259" key="2">
    <source>
        <dbReference type="Pfam" id="PF03787"/>
    </source>
</evidence>
<evidence type="ECO:0000313" key="3">
    <source>
        <dbReference type="EMBL" id="ACF13406.1"/>
    </source>
</evidence>
<dbReference type="eggNOG" id="COG1367">
    <property type="taxonomic scope" value="Bacteria"/>
</dbReference>